<organism evidence="1 2">
    <name type="scientific">Holdemanella biformis</name>
    <dbReference type="NCBI Taxonomy" id="1735"/>
    <lineage>
        <taxon>Bacteria</taxon>
        <taxon>Bacillati</taxon>
        <taxon>Bacillota</taxon>
        <taxon>Erysipelotrichia</taxon>
        <taxon>Erysipelotrichales</taxon>
        <taxon>Erysipelotrichaceae</taxon>
        <taxon>Holdemanella</taxon>
    </lineage>
</organism>
<gene>
    <name evidence="1" type="ORF">DWW32_00685</name>
</gene>
<evidence type="ECO:0000313" key="1">
    <source>
        <dbReference type="EMBL" id="RGU94064.1"/>
    </source>
</evidence>
<reference evidence="1 2" key="1">
    <citation type="submission" date="2018-08" db="EMBL/GenBank/DDBJ databases">
        <title>A genome reference for cultivated species of the human gut microbiota.</title>
        <authorList>
            <person name="Zou Y."/>
            <person name="Xue W."/>
            <person name="Luo G."/>
        </authorList>
    </citation>
    <scope>NUCLEOTIDE SEQUENCE [LARGE SCALE GENOMIC DNA]</scope>
    <source>
        <strain evidence="1 2">AF15-20</strain>
    </source>
</reference>
<name>A0A395WBD2_9FIRM</name>
<sequence length="157" mass="18541">MHKAMEVNEKIMHESANMLEKHGYSESYFHALSQALDNIKDIETIEAMRNKYQIEIGKDGVSTVARLKEDNDGYNIHDPETEDIVYKLAEHLKKYKAFKEEYERTKGDMDLEKSHRELDKTMKCMQQIVTMIHGCVDSDEEKTMIKTHIRDMFNMYQ</sequence>
<dbReference type="RefSeq" id="WP_118324301.1">
    <property type="nucleotide sequence ID" value="NZ_CAUEVG010000003.1"/>
</dbReference>
<protein>
    <submittedName>
        <fullName evidence="1">Uncharacterized protein</fullName>
    </submittedName>
</protein>
<accession>A0A395WBD2</accession>
<dbReference type="AlphaFoldDB" id="A0A395WBD2"/>
<dbReference type="Proteomes" id="UP000265489">
    <property type="component" value="Unassembled WGS sequence"/>
</dbReference>
<proteinExistence type="predicted"/>
<dbReference type="EMBL" id="QRYQ01000001">
    <property type="protein sequence ID" value="RGU94064.1"/>
    <property type="molecule type" value="Genomic_DNA"/>
</dbReference>
<comment type="caution">
    <text evidence="1">The sequence shown here is derived from an EMBL/GenBank/DDBJ whole genome shotgun (WGS) entry which is preliminary data.</text>
</comment>
<evidence type="ECO:0000313" key="2">
    <source>
        <dbReference type="Proteomes" id="UP000265489"/>
    </source>
</evidence>